<organism evidence="1 2">
    <name type="scientific">Aspergillus melleus</name>
    <dbReference type="NCBI Taxonomy" id="138277"/>
    <lineage>
        <taxon>Eukaryota</taxon>
        <taxon>Fungi</taxon>
        <taxon>Dikarya</taxon>
        <taxon>Ascomycota</taxon>
        <taxon>Pezizomycotina</taxon>
        <taxon>Eurotiomycetes</taxon>
        <taxon>Eurotiomycetidae</taxon>
        <taxon>Eurotiales</taxon>
        <taxon>Aspergillaceae</taxon>
        <taxon>Aspergillus</taxon>
        <taxon>Aspergillus subgen. Circumdati</taxon>
    </lineage>
</organism>
<dbReference type="EMBL" id="JAOPJF010000002">
    <property type="protein sequence ID" value="KAK1149842.1"/>
    <property type="molecule type" value="Genomic_DNA"/>
</dbReference>
<evidence type="ECO:0000313" key="2">
    <source>
        <dbReference type="Proteomes" id="UP001177260"/>
    </source>
</evidence>
<accession>A0ACC3BGE2</accession>
<name>A0ACC3BGE2_9EURO</name>
<keyword evidence="2" id="KW-1185">Reference proteome</keyword>
<protein>
    <submittedName>
        <fullName evidence="1">Uncharacterized protein</fullName>
    </submittedName>
</protein>
<reference evidence="1 2" key="1">
    <citation type="journal article" date="2023" name="ACS Omega">
        <title>Identification of the Neoaspergillic Acid Biosynthesis Gene Cluster by Establishing an In Vitro CRISPR-Ribonucleoprotein Genetic System in Aspergillus melleus.</title>
        <authorList>
            <person name="Yuan B."/>
            <person name="Grau M.F."/>
            <person name="Murata R.M."/>
            <person name="Torok T."/>
            <person name="Venkateswaran K."/>
            <person name="Stajich J.E."/>
            <person name="Wang C.C.C."/>
        </authorList>
    </citation>
    <scope>NUCLEOTIDE SEQUENCE [LARGE SCALE GENOMIC DNA]</scope>
    <source>
        <strain evidence="1 2">IMV 1140</strain>
    </source>
</reference>
<evidence type="ECO:0000313" key="1">
    <source>
        <dbReference type="EMBL" id="KAK1149842.1"/>
    </source>
</evidence>
<proteinExistence type="predicted"/>
<comment type="caution">
    <text evidence="1">The sequence shown here is derived from an EMBL/GenBank/DDBJ whole genome shotgun (WGS) entry which is preliminary data.</text>
</comment>
<gene>
    <name evidence="1" type="ORF">N8T08_003398</name>
</gene>
<dbReference type="Proteomes" id="UP001177260">
    <property type="component" value="Unassembled WGS sequence"/>
</dbReference>
<sequence length="1029" mass="115099">MAQNLGLNRATSSSEGPSDRTFWVLYHMEKTSCFLTGRVPILQDAYISCPLPDTSAWAFSDYDWFFSFVRYARLVSRIQSQLLSITSVTHPEATCYSTVKSLHAELGNWRSSIPVRFRPGEPIRPRQLPEPRAIAIALRTHYYYHYASLTLTWSLVHSGNNGLDTNEQLEVKTELMQTARSVLELTSFIEISPSTPVWIVALAPISALMILFDLVIHNPNHPETTLNLALLDIASGHFSRIEYSSNGTLPGRLISEFAHLARQYISDMRHVAGRQHGQAGAGNVTSSFPQSSAPRISISQPAGDALATTARSEVELPSNTPLPQGASVLSSCEEQGVSAAELANAYADMASFSAAPDPIFFPQMDDILALIEVLSDPANRAPLEAERALAEIWYSRSQGDNEADMNHRPSVPDAPQPPFIVPGGKHWWQWEEQVQAAQLRPELPWHYDALSKFPFITTCLLLGLLRNDYDGDANITNQNSVRPGDVQLQPLSTIFRADCTEYGLVVLDISDLNSGVKYGILAFPVCYMADVWCHNPYDWDPIEDRPPDKEPDTILASPRHRVPLSIVQWLRKNFEFDFYRENDPNVLRLEEKPLVDHRALNYFWPPKPGTRAKSAFPPGPGWTISDEPPGKEHRDLDEYVSYAFPPGPGWTIADGPPGKEHSDRAIDNLLILTQDPANLHLDQNTILNFQKLAEFRDHVRRRIEEVPDNLGPSEVSGHILRVAYAGHMHLNWVAFRNLSPSVIAAAIESDELRSASALSLCIDNFKLEGNEGGFDDLAATLSQSTGLKQLCFLQRPDRDSDNASARFWRELQQRWRSSGDFGWLRDKTIYLTCAFSASLCSSKLSSPLTTDVRLTSPVVQVFPVVHIFTFVDNADYCFQKHLNSSNLSYYEDMSNTLLTAERFTIRFLLYLLSLGLGSDKAIFRFAYEGAFSPPTTTTITTDDDDNSLPQSSLSGRFAVSPIPAGHFAPPPEVNYRSRIRVRDIQPGSWVVLVDQPSHNLIDDDDDALIRYAFVRIGQTSTEIVPEQQQ</sequence>